<evidence type="ECO:0000259" key="1">
    <source>
        <dbReference type="SMART" id="SM00421"/>
    </source>
</evidence>
<dbReference type="InterPro" id="IPR036388">
    <property type="entry name" value="WH-like_DNA-bd_sf"/>
</dbReference>
<reference evidence="2 3" key="1">
    <citation type="submission" date="2020-08" db="EMBL/GenBank/DDBJ databases">
        <title>Genomic Encyclopedia of Type Strains, Phase IV (KMG-IV): sequencing the most valuable type-strain genomes for metagenomic binning, comparative biology and taxonomic classification.</title>
        <authorList>
            <person name="Goeker M."/>
        </authorList>
    </citation>
    <scope>NUCLEOTIDE SEQUENCE [LARGE SCALE GENOMIC DNA]</scope>
    <source>
        <strain evidence="2 3">DSM 25897</strain>
    </source>
</reference>
<feature type="domain" description="HTH luxR-type" evidence="1">
    <location>
        <begin position="161"/>
        <end position="218"/>
    </location>
</feature>
<accession>A0A7W7V796</accession>
<name>A0A7W7V796_9GAMM</name>
<dbReference type="InterPro" id="IPR016032">
    <property type="entry name" value="Sig_transdc_resp-reg_C-effctor"/>
</dbReference>
<dbReference type="EMBL" id="JACHHX010000002">
    <property type="protein sequence ID" value="MBB5014501.1"/>
    <property type="molecule type" value="Genomic_DNA"/>
</dbReference>
<evidence type="ECO:0000313" key="3">
    <source>
        <dbReference type="Proteomes" id="UP000519004"/>
    </source>
</evidence>
<sequence length="224" mass="24122">MNLSIDTARLPGERRINVERRRDQRRLLDSARTFGAALDTLCHPLLIVAPGHPPTVWFANAAARRRLLPGMPLVLDADRLRIAATPAGAQLGRALRLAQLQGPGYPQTVEVRVDDTAGSLVVHVDAIEPCATLDMPAERMLLVEVRERGPSADALNLLCERFGLTPKEAETALGLYAAGSVEALARHAGKSIHTVRSQLKAAMLKTGTRTQAGLVALVGRRLEG</sequence>
<gene>
    <name evidence="2" type="ORF">HNQ58_000375</name>
</gene>
<dbReference type="SUPFAM" id="SSF46894">
    <property type="entry name" value="C-terminal effector domain of the bipartite response regulators"/>
    <property type="match status" value="1"/>
</dbReference>
<organism evidence="2 3">
    <name type="scientific">Rehaibacterium terrae</name>
    <dbReference type="NCBI Taxonomy" id="1341696"/>
    <lineage>
        <taxon>Bacteria</taxon>
        <taxon>Pseudomonadati</taxon>
        <taxon>Pseudomonadota</taxon>
        <taxon>Gammaproteobacteria</taxon>
        <taxon>Lysobacterales</taxon>
        <taxon>Lysobacteraceae</taxon>
        <taxon>Rehaibacterium</taxon>
    </lineage>
</organism>
<dbReference type="Gene3D" id="1.10.10.10">
    <property type="entry name" value="Winged helix-like DNA-binding domain superfamily/Winged helix DNA-binding domain"/>
    <property type="match status" value="1"/>
</dbReference>
<proteinExistence type="predicted"/>
<dbReference type="InterPro" id="IPR000792">
    <property type="entry name" value="Tscrpt_reg_LuxR_C"/>
</dbReference>
<keyword evidence="2" id="KW-0238">DNA-binding</keyword>
<dbReference type="Proteomes" id="UP000519004">
    <property type="component" value="Unassembled WGS sequence"/>
</dbReference>
<protein>
    <submittedName>
        <fullName evidence="2">DNA-binding CsgD family transcriptional regulator</fullName>
    </submittedName>
</protein>
<dbReference type="SMART" id="SM00421">
    <property type="entry name" value="HTH_LUXR"/>
    <property type="match status" value="1"/>
</dbReference>
<dbReference type="AlphaFoldDB" id="A0A7W7V796"/>
<evidence type="ECO:0000313" key="2">
    <source>
        <dbReference type="EMBL" id="MBB5014501.1"/>
    </source>
</evidence>
<keyword evidence="3" id="KW-1185">Reference proteome</keyword>
<dbReference type="RefSeq" id="WP_183947082.1">
    <property type="nucleotide sequence ID" value="NZ_JACHHX010000002.1"/>
</dbReference>
<dbReference type="GO" id="GO:0006355">
    <property type="term" value="P:regulation of DNA-templated transcription"/>
    <property type="evidence" value="ECO:0007669"/>
    <property type="project" value="InterPro"/>
</dbReference>
<dbReference type="GO" id="GO:0003677">
    <property type="term" value="F:DNA binding"/>
    <property type="evidence" value="ECO:0007669"/>
    <property type="project" value="UniProtKB-KW"/>
</dbReference>
<comment type="caution">
    <text evidence="2">The sequence shown here is derived from an EMBL/GenBank/DDBJ whole genome shotgun (WGS) entry which is preliminary data.</text>
</comment>